<proteinExistence type="predicted"/>
<reference evidence="1" key="1">
    <citation type="submission" date="2014-11" db="EMBL/GenBank/DDBJ databases">
        <authorList>
            <person name="Amaro Gonzalez C."/>
        </authorList>
    </citation>
    <scope>NUCLEOTIDE SEQUENCE</scope>
</reference>
<accession>A0A0E9XMN6</accession>
<dbReference type="EMBL" id="GBXM01004668">
    <property type="protein sequence ID" value="JAI03910.1"/>
    <property type="molecule type" value="Transcribed_RNA"/>
</dbReference>
<sequence length="16" mass="1825">MSCLKAFSENAFLRHA</sequence>
<dbReference type="AlphaFoldDB" id="A0A0E9XMN6"/>
<protein>
    <submittedName>
        <fullName evidence="1">Uncharacterized protein</fullName>
    </submittedName>
</protein>
<name>A0A0E9XMN6_ANGAN</name>
<reference evidence="1" key="2">
    <citation type="journal article" date="2015" name="Fish Shellfish Immunol.">
        <title>Early steps in the European eel (Anguilla anguilla)-Vibrio vulnificus interaction in the gills: Role of the RtxA13 toxin.</title>
        <authorList>
            <person name="Callol A."/>
            <person name="Pajuelo D."/>
            <person name="Ebbesson L."/>
            <person name="Teles M."/>
            <person name="MacKenzie S."/>
            <person name="Amaro C."/>
        </authorList>
    </citation>
    <scope>NUCLEOTIDE SEQUENCE</scope>
</reference>
<organism evidence="1">
    <name type="scientific">Anguilla anguilla</name>
    <name type="common">European freshwater eel</name>
    <name type="synonym">Muraena anguilla</name>
    <dbReference type="NCBI Taxonomy" id="7936"/>
    <lineage>
        <taxon>Eukaryota</taxon>
        <taxon>Metazoa</taxon>
        <taxon>Chordata</taxon>
        <taxon>Craniata</taxon>
        <taxon>Vertebrata</taxon>
        <taxon>Euteleostomi</taxon>
        <taxon>Actinopterygii</taxon>
        <taxon>Neopterygii</taxon>
        <taxon>Teleostei</taxon>
        <taxon>Anguilliformes</taxon>
        <taxon>Anguillidae</taxon>
        <taxon>Anguilla</taxon>
    </lineage>
</organism>
<evidence type="ECO:0000313" key="1">
    <source>
        <dbReference type="EMBL" id="JAI03910.1"/>
    </source>
</evidence>